<dbReference type="InterPro" id="IPR057696">
    <property type="entry name" value="DUF7936"/>
</dbReference>
<dbReference type="EMBL" id="LR796241">
    <property type="protein sequence ID" value="CAB4130638.1"/>
    <property type="molecule type" value="Genomic_DNA"/>
</dbReference>
<sequence length="115" mass="12173">MENLTSTTITWDITAMDCYPQAGGEADVVFTVHWTCSGQQTASGNTYNGSVYSTCSLPAPTGSAFTPYDQLTETQVLGWIWANGVDKAATETAVAQQIANAINPPVVTPDLPWAA</sequence>
<dbReference type="Pfam" id="PF25590">
    <property type="entry name" value="DUF7936"/>
    <property type="match status" value="1"/>
</dbReference>
<protein>
    <recommendedName>
        <fullName evidence="1">DUF7936 domain-containing protein</fullName>
    </recommendedName>
</protein>
<organism evidence="2">
    <name type="scientific">uncultured Caudovirales phage</name>
    <dbReference type="NCBI Taxonomy" id="2100421"/>
    <lineage>
        <taxon>Viruses</taxon>
        <taxon>Duplodnaviria</taxon>
        <taxon>Heunggongvirae</taxon>
        <taxon>Uroviricota</taxon>
        <taxon>Caudoviricetes</taxon>
        <taxon>Peduoviridae</taxon>
        <taxon>Maltschvirus</taxon>
        <taxon>Maltschvirus maltsch</taxon>
    </lineage>
</organism>
<evidence type="ECO:0000313" key="2">
    <source>
        <dbReference type="EMBL" id="CAB4130638.1"/>
    </source>
</evidence>
<name>A0A6J5L7P1_9CAUD</name>
<accession>A0A6J5L7P1</accession>
<evidence type="ECO:0000259" key="1">
    <source>
        <dbReference type="Pfam" id="PF25590"/>
    </source>
</evidence>
<proteinExistence type="predicted"/>
<feature type="domain" description="DUF7936" evidence="1">
    <location>
        <begin position="6"/>
        <end position="113"/>
    </location>
</feature>
<gene>
    <name evidence="2" type="ORF">UFOVP126_5</name>
</gene>
<reference evidence="2" key="1">
    <citation type="submission" date="2020-04" db="EMBL/GenBank/DDBJ databases">
        <authorList>
            <person name="Chiriac C."/>
            <person name="Salcher M."/>
            <person name="Ghai R."/>
            <person name="Kavagutti S V."/>
        </authorList>
    </citation>
    <scope>NUCLEOTIDE SEQUENCE</scope>
</reference>